<dbReference type="EMBL" id="ODYU01002711">
    <property type="protein sequence ID" value="SOQ40562.1"/>
    <property type="molecule type" value="Genomic_DNA"/>
</dbReference>
<dbReference type="AlphaFoldDB" id="A0A2H1VJF6"/>
<evidence type="ECO:0000256" key="1">
    <source>
        <dbReference type="SAM" id="Phobius"/>
    </source>
</evidence>
<keyword evidence="1" id="KW-0812">Transmembrane</keyword>
<gene>
    <name evidence="2" type="ORF">SFRICE_006598</name>
</gene>
<proteinExistence type="predicted"/>
<protein>
    <submittedName>
        <fullName evidence="2">SFRICE_006598</fullName>
    </submittedName>
</protein>
<reference evidence="2" key="1">
    <citation type="submission" date="2016-07" db="EMBL/GenBank/DDBJ databases">
        <authorList>
            <person name="Bretaudeau A."/>
        </authorList>
    </citation>
    <scope>NUCLEOTIDE SEQUENCE</scope>
    <source>
        <strain evidence="2">Rice</strain>
        <tissue evidence="2">Whole body</tissue>
    </source>
</reference>
<sequence length="262" mass="29829">MSFPSSNHKTIGEASLVHGGIPPTRKKRFASSFLVRTAREWNSLPESVFPDGYNLDVFKARVNRLIIYTRKMGIVSSVFVAMTFCTERILTWICCAFVLIAIIFALLMLMVYGISVGYHYAQKELTDFAYYARAEPWEQYGLRSGQNQNEEALGATNLPSEEEATGYSRPVLAAYQSLAPEQRDYRPPLETPVVLIATERSRKDHEMAAHGRELARKVIGRFRRSHFNITSQSRNFTNALKYSNSTLPQNMTLPRNKKMAFI</sequence>
<accession>A0A2H1VJF6</accession>
<feature type="transmembrane region" description="Helical" evidence="1">
    <location>
        <begin position="90"/>
        <end position="114"/>
    </location>
</feature>
<name>A0A2H1VJF6_SPOFR</name>
<evidence type="ECO:0000313" key="2">
    <source>
        <dbReference type="EMBL" id="SOQ40562.1"/>
    </source>
</evidence>
<organism evidence="2">
    <name type="scientific">Spodoptera frugiperda</name>
    <name type="common">Fall armyworm</name>
    <dbReference type="NCBI Taxonomy" id="7108"/>
    <lineage>
        <taxon>Eukaryota</taxon>
        <taxon>Metazoa</taxon>
        <taxon>Ecdysozoa</taxon>
        <taxon>Arthropoda</taxon>
        <taxon>Hexapoda</taxon>
        <taxon>Insecta</taxon>
        <taxon>Pterygota</taxon>
        <taxon>Neoptera</taxon>
        <taxon>Endopterygota</taxon>
        <taxon>Lepidoptera</taxon>
        <taxon>Glossata</taxon>
        <taxon>Ditrysia</taxon>
        <taxon>Noctuoidea</taxon>
        <taxon>Noctuidae</taxon>
        <taxon>Amphipyrinae</taxon>
        <taxon>Spodoptera</taxon>
    </lineage>
</organism>
<keyword evidence="1" id="KW-0472">Membrane</keyword>
<keyword evidence="1" id="KW-1133">Transmembrane helix</keyword>